<dbReference type="AlphaFoldDB" id="A0AAN9I0U5"/>
<evidence type="ECO:0000256" key="1">
    <source>
        <dbReference type="SAM" id="MobiDB-lite"/>
    </source>
</evidence>
<accession>A0AAN9I0U5</accession>
<protein>
    <submittedName>
        <fullName evidence="2">Uncharacterized protein</fullName>
    </submittedName>
</protein>
<dbReference type="EMBL" id="JAYWIO010000006">
    <property type="protein sequence ID" value="KAK7256466.1"/>
    <property type="molecule type" value="Genomic_DNA"/>
</dbReference>
<proteinExistence type="predicted"/>
<evidence type="ECO:0000313" key="3">
    <source>
        <dbReference type="Proteomes" id="UP001372338"/>
    </source>
</evidence>
<dbReference type="Proteomes" id="UP001372338">
    <property type="component" value="Unassembled WGS sequence"/>
</dbReference>
<feature type="compositionally biased region" description="Acidic residues" evidence="1">
    <location>
        <begin position="113"/>
        <end position="125"/>
    </location>
</feature>
<feature type="region of interest" description="Disordered" evidence="1">
    <location>
        <begin position="65"/>
        <end position="125"/>
    </location>
</feature>
<reference evidence="2 3" key="1">
    <citation type="submission" date="2024-01" db="EMBL/GenBank/DDBJ databases">
        <title>The genomes of 5 underutilized Papilionoideae crops provide insights into root nodulation and disease resistanc.</title>
        <authorList>
            <person name="Yuan L."/>
        </authorList>
    </citation>
    <scope>NUCLEOTIDE SEQUENCE [LARGE SCALE GENOMIC DNA]</scope>
    <source>
        <strain evidence="2">ZHUSHIDOU_FW_LH</strain>
        <tissue evidence="2">Leaf</tissue>
    </source>
</reference>
<name>A0AAN9I0U5_CROPI</name>
<keyword evidence="3" id="KW-1185">Reference proteome</keyword>
<comment type="caution">
    <text evidence="2">The sequence shown here is derived from an EMBL/GenBank/DDBJ whole genome shotgun (WGS) entry which is preliminary data.</text>
</comment>
<sequence length="125" mass="13982">MLLRLGDATYTLIVSFGLYSEQVMARYLACIELRPLPSGVWYYEDHRATFEGELGVTLYHPNPLARVRPPTRSHPSASRVIREETPLASPMSLDHGTPLADRVLSGRAPTQSDEVEEDPEEAESE</sequence>
<evidence type="ECO:0000313" key="2">
    <source>
        <dbReference type="EMBL" id="KAK7256466.1"/>
    </source>
</evidence>
<organism evidence="2 3">
    <name type="scientific">Crotalaria pallida</name>
    <name type="common">Smooth rattlebox</name>
    <name type="synonym">Crotalaria striata</name>
    <dbReference type="NCBI Taxonomy" id="3830"/>
    <lineage>
        <taxon>Eukaryota</taxon>
        <taxon>Viridiplantae</taxon>
        <taxon>Streptophyta</taxon>
        <taxon>Embryophyta</taxon>
        <taxon>Tracheophyta</taxon>
        <taxon>Spermatophyta</taxon>
        <taxon>Magnoliopsida</taxon>
        <taxon>eudicotyledons</taxon>
        <taxon>Gunneridae</taxon>
        <taxon>Pentapetalae</taxon>
        <taxon>rosids</taxon>
        <taxon>fabids</taxon>
        <taxon>Fabales</taxon>
        <taxon>Fabaceae</taxon>
        <taxon>Papilionoideae</taxon>
        <taxon>50 kb inversion clade</taxon>
        <taxon>genistoids sensu lato</taxon>
        <taxon>core genistoids</taxon>
        <taxon>Crotalarieae</taxon>
        <taxon>Crotalaria</taxon>
    </lineage>
</organism>
<gene>
    <name evidence="2" type="ORF">RIF29_29916</name>
</gene>